<dbReference type="Proteomes" id="UP000606044">
    <property type="component" value="Unassembled WGS sequence"/>
</dbReference>
<dbReference type="RefSeq" id="WP_188575842.1">
    <property type="nucleotide sequence ID" value="NZ_BMCT01000001.1"/>
</dbReference>
<feature type="compositionally biased region" description="Basic and acidic residues" evidence="1">
    <location>
        <begin position="42"/>
        <end position="72"/>
    </location>
</feature>
<gene>
    <name evidence="2" type="ORF">GCM10007301_09430</name>
</gene>
<keyword evidence="3" id="KW-1185">Reference proteome</keyword>
<comment type="caution">
    <text evidence="2">The sequence shown here is derived from an EMBL/GenBank/DDBJ whole genome shotgun (WGS) entry which is preliminary data.</text>
</comment>
<evidence type="ECO:0000313" key="3">
    <source>
        <dbReference type="Proteomes" id="UP000606044"/>
    </source>
</evidence>
<protein>
    <submittedName>
        <fullName evidence="2">Uncharacterized protein</fullName>
    </submittedName>
</protein>
<reference evidence="2" key="1">
    <citation type="journal article" date="2014" name="Int. J. Syst. Evol. Microbiol.">
        <title>Complete genome sequence of Corynebacterium casei LMG S-19264T (=DSM 44701T), isolated from a smear-ripened cheese.</title>
        <authorList>
            <consortium name="US DOE Joint Genome Institute (JGI-PGF)"/>
            <person name="Walter F."/>
            <person name="Albersmeier A."/>
            <person name="Kalinowski J."/>
            <person name="Ruckert C."/>
        </authorList>
    </citation>
    <scope>NUCLEOTIDE SEQUENCE</scope>
    <source>
        <strain evidence="2">CCM 7897</strain>
    </source>
</reference>
<feature type="compositionally biased region" description="Low complexity" evidence="1">
    <location>
        <begin position="21"/>
        <end position="38"/>
    </location>
</feature>
<reference evidence="2" key="2">
    <citation type="submission" date="2020-09" db="EMBL/GenBank/DDBJ databases">
        <authorList>
            <person name="Sun Q."/>
            <person name="Sedlacek I."/>
        </authorList>
    </citation>
    <scope>NUCLEOTIDE SEQUENCE</scope>
    <source>
        <strain evidence="2">CCM 7897</strain>
    </source>
</reference>
<evidence type="ECO:0000313" key="2">
    <source>
        <dbReference type="EMBL" id="GGF52075.1"/>
    </source>
</evidence>
<sequence>MASRLGHPNTPASGGIPTPHDAAGNGATASADASGATTLERVINDVRDAQARDDQARHEQEGRELARLERNRVNQTINERPRITAPGRMRADASPAYRQGASVGTAAWLARVEPSAPPRLSCANPTPAERPRPAPGPDARAWQAAHAPDISEPDSPAPDTETVPAAPDGQNGTRTSHPHTPGLMERIERAGSPQLRALIAPGPDIGHMVRQIARHRHDLNLQRDGERFLVAQRQALAATIGASEIDRLRDGIEIASEVVAGTRDFTNHFPLYLEYVAWAWTCRDTHEVSGQLHVAQPDGSYRVGTFEIRERSTDTVIWRHDGGGTVVALSPAAGQPAEMPANADVPNPLTSMAVVVTAVQQKYPHKMVVNGLRVRTNRAAEPGG</sequence>
<accession>A0A917BMP3</accession>
<evidence type="ECO:0000256" key="1">
    <source>
        <dbReference type="SAM" id="MobiDB-lite"/>
    </source>
</evidence>
<dbReference type="AlphaFoldDB" id="A0A917BMP3"/>
<name>A0A917BMP3_9HYPH</name>
<feature type="region of interest" description="Disordered" evidence="1">
    <location>
        <begin position="116"/>
        <end position="182"/>
    </location>
</feature>
<dbReference type="EMBL" id="BMCT01000001">
    <property type="protein sequence ID" value="GGF52075.1"/>
    <property type="molecule type" value="Genomic_DNA"/>
</dbReference>
<organism evidence="2 3">
    <name type="scientific">Azorhizobium oxalatiphilum</name>
    <dbReference type="NCBI Taxonomy" id="980631"/>
    <lineage>
        <taxon>Bacteria</taxon>
        <taxon>Pseudomonadati</taxon>
        <taxon>Pseudomonadota</taxon>
        <taxon>Alphaproteobacteria</taxon>
        <taxon>Hyphomicrobiales</taxon>
        <taxon>Xanthobacteraceae</taxon>
        <taxon>Azorhizobium</taxon>
    </lineage>
</organism>
<proteinExistence type="predicted"/>
<feature type="region of interest" description="Disordered" evidence="1">
    <location>
        <begin position="1"/>
        <end position="97"/>
    </location>
</feature>